<comment type="function">
    <text evidence="4">S-adenosyl-L-methionine-binding protein that acts as an inhibitor of mTORC1 signaling. Acts as a sensor of S-adenosyl-L-methionine to signal methionine sufficiency to mTORC1. Probably also acts as a S-adenosyl-L-methionine-dependent methyltransferase.</text>
</comment>
<feature type="region of interest" description="Disordered" evidence="5">
    <location>
        <begin position="1"/>
        <end position="32"/>
    </location>
</feature>
<evidence type="ECO:0000256" key="2">
    <source>
        <dbReference type="ARBA" id="ARBA00022679"/>
    </source>
</evidence>
<keyword evidence="1 4" id="KW-0489">Methyltransferase</keyword>
<dbReference type="InParanoid" id="A0A6P8IMB7"/>
<evidence type="ECO:0000256" key="1">
    <source>
        <dbReference type="ARBA" id="ARBA00022603"/>
    </source>
</evidence>
<dbReference type="KEGG" id="aten:116302891"/>
<feature type="compositionally biased region" description="Basic residues" evidence="5">
    <location>
        <begin position="14"/>
        <end position="26"/>
    </location>
</feature>
<dbReference type="HAMAP" id="MF_03044">
    <property type="entry name" value="BMT2"/>
    <property type="match status" value="1"/>
</dbReference>
<accession>A0A6P8IMB7</accession>
<evidence type="ECO:0000313" key="6">
    <source>
        <dbReference type="Proteomes" id="UP000515163"/>
    </source>
</evidence>
<gene>
    <name evidence="7" type="primary">LOC116302891</name>
</gene>
<evidence type="ECO:0000256" key="5">
    <source>
        <dbReference type="SAM" id="MobiDB-lite"/>
    </source>
</evidence>
<dbReference type="PANTHER" id="PTHR21008">
    <property type="entry name" value="S-ADENOSYLMETHIONINE SENSOR UPSTREAM OF MTORC1-RELATED"/>
    <property type="match status" value="1"/>
</dbReference>
<comment type="similarity">
    <text evidence="4">Belongs to the BMT2 family.</text>
</comment>
<name>A0A6P8IMB7_ACTTE</name>
<feature type="binding site" evidence="4">
    <location>
        <position position="147"/>
    </location>
    <ligand>
        <name>S-adenosyl-L-methionine</name>
        <dbReference type="ChEBI" id="CHEBI:59789"/>
    </ligand>
</feature>
<sequence>MADGERESTADTTHKKKKKKTTKKKPVTFTKPSIRKDEKLINKYHALKKLQEAVKKDSQLQSEKKAVKLNELNTKLEKLGGIDAYQEASRLGEKRYGGFNSAKWVLKQLKENGIHPDKDHKFRLLDVGALSCNYTKQKSWIDCTSIDLNPQNHMIMEADFLQIDCKASQYDIVVLSLVINFEGDPVKRGEMLKQCTKIIAKDGYLFVVLPLPCLMNSRFSSKELFLSMTQSLGFKRIAQHSSRRLYFVMFKNTGNVNFKSFPRKITRKGDGHNNFVIVL</sequence>
<evidence type="ECO:0000313" key="7">
    <source>
        <dbReference type="RefSeq" id="XP_031568151.1"/>
    </source>
</evidence>
<keyword evidence="2 4" id="KW-0808">Transferase</keyword>
<dbReference type="GO" id="GO:0016433">
    <property type="term" value="F:rRNA (adenine) methyltransferase activity"/>
    <property type="evidence" value="ECO:0007669"/>
    <property type="project" value="TreeGrafter"/>
</dbReference>
<feature type="compositionally biased region" description="Basic and acidic residues" evidence="5">
    <location>
        <begin position="1"/>
        <end position="13"/>
    </location>
</feature>
<keyword evidence="6" id="KW-1185">Reference proteome</keyword>
<evidence type="ECO:0000256" key="3">
    <source>
        <dbReference type="ARBA" id="ARBA00022691"/>
    </source>
</evidence>
<feature type="binding site" evidence="4">
    <location>
        <position position="128"/>
    </location>
    <ligand>
        <name>S-adenosyl-L-methionine</name>
        <dbReference type="ChEBI" id="CHEBI:59789"/>
    </ligand>
</feature>
<proteinExistence type="inferred from homology"/>
<dbReference type="OrthoDB" id="5954793at2759"/>
<organism evidence="6 7">
    <name type="scientific">Actinia tenebrosa</name>
    <name type="common">Australian red waratah sea anemone</name>
    <dbReference type="NCBI Taxonomy" id="6105"/>
    <lineage>
        <taxon>Eukaryota</taxon>
        <taxon>Metazoa</taxon>
        <taxon>Cnidaria</taxon>
        <taxon>Anthozoa</taxon>
        <taxon>Hexacorallia</taxon>
        <taxon>Actiniaria</taxon>
        <taxon>Actiniidae</taxon>
        <taxon>Actinia</taxon>
    </lineage>
</organism>
<dbReference type="GeneID" id="116302891"/>
<dbReference type="Gene3D" id="3.40.50.150">
    <property type="entry name" value="Vaccinia Virus protein VP39"/>
    <property type="match status" value="1"/>
</dbReference>
<dbReference type="AlphaFoldDB" id="A0A6P8IMB7"/>
<dbReference type="InterPro" id="IPR029063">
    <property type="entry name" value="SAM-dependent_MTases_sf"/>
</dbReference>
<dbReference type="GO" id="GO:0005730">
    <property type="term" value="C:nucleolus"/>
    <property type="evidence" value="ECO:0007669"/>
    <property type="project" value="TreeGrafter"/>
</dbReference>
<evidence type="ECO:0000256" key="4">
    <source>
        <dbReference type="HAMAP-Rule" id="MF_03044"/>
    </source>
</evidence>
<dbReference type="Proteomes" id="UP000515163">
    <property type="component" value="Unplaced"/>
</dbReference>
<dbReference type="SUPFAM" id="SSF53335">
    <property type="entry name" value="S-adenosyl-L-methionine-dependent methyltransferases"/>
    <property type="match status" value="1"/>
</dbReference>
<reference evidence="7" key="1">
    <citation type="submission" date="2025-08" db="UniProtKB">
        <authorList>
            <consortium name="RefSeq"/>
        </authorList>
    </citation>
    <scope>IDENTIFICATION</scope>
    <source>
        <tissue evidence="7">Tentacle</tissue>
    </source>
</reference>
<dbReference type="RefSeq" id="XP_031568151.1">
    <property type="nucleotide sequence ID" value="XM_031712291.1"/>
</dbReference>
<dbReference type="Pfam" id="PF11968">
    <property type="entry name" value="Bmt2"/>
    <property type="match status" value="1"/>
</dbReference>
<dbReference type="EC" id="2.1.1.-" evidence="4"/>
<keyword evidence="3 4" id="KW-0949">S-adenosyl-L-methionine</keyword>
<dbReference type="InterPro" id="IPR021867">
    <property type="entry name" value="Bmt2/SAMTOR"/>
</dbReference>
<dbReference type="PANTHER" id="PTHR21008:SF1">
    <property type="entry name" value="25S RRNA (ADENINE(2142)-N(1))-METHYLTRANSFERASE"/>
    <property type="match status" value="1"/>
</dbReference>
<protein>
    <recommendedName>
        <fullName evidence="4">S-adenosylmethionine sensor upstream of mTORC1</fullName>
    </recommendedName>
    <alternativeName>
        <fullName evidence="4">Probable methyltransferase BMT2 homolog</fullName>
        <ecNumber evidence="4">2.1.1.-</ecNumber>
    </alternativeName>
</protein>